<dbReference type="Gene3D" id="4.10.240.10">
    <property type="entry name" value="Zn(2)-C6 fungal-type DNA-binding domain"/>
    <property type="match status" value="1"/>
</dbReference>
<dbReference type="AlphaFoldDB" id="A0A1E3NJQ0"/>
<evidence type="ECO:0000256" key="7">
    <source>
        <dbReference type="ARBA" id="ARBA00023242"/>
    </source>
</evidence>
<name>A0A1E3NJQ0_9ASCO</name>
<dbReference type="STRING" id="763406.A0A1E3NJQ0"/>
<keyword evidence="4" id="KW-0805">Transcription regulation</keyword>
<dbReference type="PANTHER" id="PTHR47782:SF1">
    <property type="entry name" value="PYRIMIDINE PATHWAY REGULATORY PROTEIN 1"/>
    <property type="match status" value="1"/>
</dbReference>
<evidence type="ECO:0000256" key="8">
    <source>
        <dbReference type="SAM" id="MobiDB-lite"/>
    </source>
</evidence>
<dbReference type="GO" id="GO:0005634">
    <property type="term" value="C:nucleus"/>
    <property type="evidence" value="ECO:0007669"/>
    <property type="project" value="UniProtKB-SubCell"/>
</dbReference>
<evidence type="ECO:0000313" key="10">
    <source>
        <dbReference type="EMBL" id="ODQ46340.1"/>
    </source>
</evidence>
<feature type="domain" description="Zn(2)-C6 fungal-type" evidence="9">
    <location>
        <begin position="122"/>
        <end position="150"/>
    </location>
</feature>
<dbReference type="GO" id="GO:0000981">
    <property type="term" value="F:DNA-binding transcription factor activity, RNA polymerase II-specific"/>
    <property type="evidence" value="ECO:0007669"/>
    <property type="project" value="InterPro"/>
</dbReference>
<feature type="compositionally biased region" description="Basic and acidic residues" evidence="8">
    <location>
        <begin position="8"/>
        <end position="19"/>
    </location>
</feature>
<keyword evidence="5" id="KW-0238">DNA-binding</keyword>
<dbReference type="RefSeq" id="XP_019017453.1">
    <property type="nucleotide sequence ID" value="XM_019164191.1"/>
</dbReference>
<dbReference type="CDD" id="cd00067">
    <property type="entry name" value="GAL4"/>
    <property type="match status" value="1"/>
</dbReference>
<gene>
    <name evidence="10" type="ORF">PICMEDRAFT_72417</name>
</gene>
<evidence type="ECO:0000256" key="1">
    <source>
        <dbReference type="ARBA" id="ARBA00004123"/>
    </source>
</evidence>
<dbReference type="EMBL" id="KV454003">
    <property type="protein sequence ID" value="ODQ46340.1"/>
    <property type="molecule type" value="Genomic_DNA"/>
</dbReference>
<dbReference type="CDD" id="cd12148">
    <property type="entry name" value="fungal_TF_MHR"/>
    <property type="match status" value="1"/>
</dbReference>
<organism evidence="10 11">
    <name type="scientific">Pichia membranifaciens NRRL Y-2026</name>
    <dbReference type="NCBI Taxonomy" id="763406"/>
    <lineage>
        <taxon>Eukaryota</taxon>
        <taxon>Fungi</taxon>
        <taxon>Dikarya</taxon>
        <taxon>Ascomycota</taxon>
        <taxon>Saccharomycotina</taxon>
        <taxon>Pichiomycetes</taxon>
        <taxon>Pichiales</taxon>
        <taxon>Pichiaceae</taxon>
        <taxon>Pichia</taxon>
    </lineage>
</organism>
<feature type="compositionally biased region" description="Low complexity" evidence="8">
    <location>
        <begin position="80"/>
        <end position="89"/>
    </location>
</feature>
<evidence type="ECO:0000256" key="2">
    <source>
        <dbReference type="ARBA" id="ARBA00022723"/>
    </source>
</evidence>
<dbReference type="InterPro" id="IPR007219">
    <property type="entry name" value="XnlR_reg_dom"/>
</dbReference>
<sequence>MEDTTSEVEMKDDRDGEHESEQDEDRSLELGIDLDLDLDLNFNFGFDGQDRPEGVQEGSTQQINSSQQESSRRKDTFPPSLSSASSTSAKTDITQLLQMDELFTAADIEVLQKSSHRRSSTKCFRCKQKRIPCSYEFPKCTSCKRDNVECYAWVRGLRKPVPRSLPLYLEARVAELEIELKKLKQHHVIDDLEERSYSITKYAATPFLESFEIAEHDNTFASFSSFYFTSSNLPAPFDTMIDNSKRGNMKTFIEEHPPVDLSTIPRNVVEIMMSNYMDIHLPQWPVISKSELTVILNKVLDNPNVAFSFEKAVVSITMAISAALITNKSEKRALSSSSALFATTISQILETTWESKMKKLQITLLIVHYAFANPYVADIWRTLRDALRLCVDMGLHKEVESEVITVLDVDDRRRIFLVCSAMLRHLSAVLRIRFPIPQPLISVEYPTIVDDSFITEKGIDYSGPKTKAAALHFYSLRLCESEICDVLWHNKEIPGTIEEWISNMDSKIENWYLKAEEFAKVNQLRFRLITKASLQIRMRRRTPRIPEPSHLSIIKLVEALSVHVDEYLNDSQRGQVSYLLMGVYYVEEAAVNLLDVMWFQHDWIFESFSLEYLDEKLKACIQLLEKFNERWPDIGASNMTGYLDDLRRKVLAKLNKPEDVSPEDIAETSSHIEHLIFPHNGKASSNPSAFDTADLSGTILDDINYADNEFTLLNQKFSEKSNWEDHFNDNNFWNLKDLFAQMGGGI</sequence>
<dbReference type="SUPFAM" id="SSF57701">
    <property type="entry name" value="Zn2/Cys6 DNA-binding domain"/>
    <property type="match status" value="1"/>
</dbReference>
<protein>
    <recommendedName>
        <fullName evidence="9">Zn(2)-C6 fungal-type domain-containing protein</fullName>
    </recommendedName>
</protein>
<evidence type="ECO:0000256" key="5">
    <source>
        <dbReference type="ARBA" id="ARBA00023125"/>
    </source>
</evidence>
<feature type="region of interest" description="Disordered" evidence="8">
    <location>
        <begin position="1"/>
        <end position="30"/>
    </location>
</feature>
<feature type="region of interest" description="Disordered" evidence="8">
    <location>
        <begin position="43"/>
        <end position="89"/>
    </location>
</feature>
<proteinExistence type="predicted"/>
<keyword evidence="11" id="KW-1185">Reference proteome</keyword>
<dbReference type="PANTHER" id="PTHR47782">
    <property type="entry name" value="ZN(II)2CYS6 TRANSCRIPTION FACTOR (EUROFUNG)-RELATED"/>
    <property type="match status" value="1"/>
</dbReference>
<dbReference type="GO" id="GO:0043565">
    <property type="term" value="F:sequence-specific DNA binding"/>
    <property type="evidence" value="ECO:0007669"/>
    <property type="project" value="TreeGrafter"/>
</dbReference>
<dbReference type="InterPro" id="IPR052202">
    <property type="entry name" value="Yeast_MetPath_Reg"/>
</dbReference>
<dbReference type="OrthoDB" id="25921at2759"/>
<comment type="subcellular location">
    <subcellularLocation>
        <location evidence="1">Nucleus</location>
    </subcellularLocation>
</comment>
<keyword evidence="2" id="KW-0479">Metal-binding</keyword>
<feature type="compositionally biased region" description="Polar residues" evidence="8">
    <location>
        <begin position="57"/>
        <end position="69"/>
    </location>
</feature>
<dbReference type="PROSITE" id="PS50048">
    <property type="entry name" value="ZN2_CY6_FUNGAL_2"/>
    <property type="match status" value="1"/>
</dbReference>
<evidence type="ECO:0000256" key="3">
    <source>
        <dbReference type="ARBA" id="ARBA00022833"/>
    </source>
</evidence>
<reference evidence="10 11" key="1">
    <citation type="journal article" date="2016" name="Proc. Natl. Acad. Sci. U.S.A.">
        <title>Comparative genomics of biotechnologically important yeasts.</title>
        <authorList>
            <person name="Riley R."/>
            <person name="Haridas S."/>
            <person name="Wolfe K.H."/>
            <person name="Lopes M.R."/>
            <person name="Hittinger C.T."/>
            <person name="Goeker M."/>
            <person name="Salamov A.A."/>
            <person name="Wisecaver J.H."/>
            <person name="Long T.M."/>
            <person name="Calvey C.H."/>
            <person name="Aerts A.L."/>
            <person name="Barry K.W."/>
            <person name="Choi C."/>
            <person name="Clum A."/>
            <person name="Coughlan A.Y."/>
            <person name="Deshpande S."/>
            <person name="Douglass A.P."/>
            <person name="Hanson S.J."/>
            <person name="Klenk H.-P."/>
            <person name="LaButti K.M."/>
            <person name="Lapidus A."/>
            <person name="Lindquist E.A."/>
            <person name="Lipzen A.M."/>
            <person name="Meier-Kolthoff J.P."/>
            <person name="Ohm R.A."/>
            <person name="Otillar R.P."/>
            <person name="Pangilinan J.L."/>
            <person name="Peng Y."/>
            <person name="Rokas A."/>
            <person name="Rosa C.A."/>
            <person name="Scheuner C."/>
            <person name="Sibirny A.A."/>
            <person name="Slot J.C."/>
            <person name="Stielow J.B."/>
            <person name="Sun H."/>
            <person name="Kurtzman C.P."/>
            <person name="Blackwell M."/>
            <person name="Grigoriev I.V."/>
            <person name="Jeffries T.W."/>
        </authorList>
    </citation>
    <scope>NUCLEOTIDE SEQUENCE [LARGE SCALE GENOMIC DNA]</scope>
    <source>
        <strain evidence="10 11">NRRL Y-2026</strain>
    </source>
</reference>
<dbReference type="InterPro" id="IPR001138">
    <property type="entry name" value="Zn2Cys6_DnaBD"/>
</dbReference>
<evidence type="ECO:0000256" key="6">
    <source>
        <dbReference type="ARBA" id="ARBA00023163"/>
    </source>
</evidence>
<evidence type="ECO:0000259" key="9">
    <source>
        <dbReference type="PROSITE" id="PS50048"/>
    </source>
</evidence>
<keyword evidence="6" id="KW-0804">Transcription</keyword>
<keyword evidence="3" id="KW-0862">Zinc</keyword>
<dbReference type="GO" id="GO:0008270">
    <property type="term" value="F:zinc ion binding"/>
    <property type="evidence" value="ECO:0007669"/>
    <property type="project" value="InterPro"/>
</dbReference>
<keyword evidence="7" id="KW-0539">Nucleus</keyword>
<evidence type="ECO:0000256" key="4">
    <source>
        <dbReference type="ARBA" id="ARBA00023015"/>
    </source>
</evidence>
<evidence type="ECO:0000313" key="11">
    <source>
        <dbReference type="Proteomes" id="UP000094455"/>
    </source>
</evidence>
<dbReference type="GO" id="GO:0045944">
    <property type="term" value="P:positive regulation of transcription by RNA polymerase II"/>
    <property type="evidence" value="ECO:0007669"/>
    <property type="project" value="TreeGrafter"/>
</dbReference>
<dbReference type="GO" id="GO:0006351">
    <property type="term" value="P:DNA-templated transcription"/>
    <property type="evidence" value="ECO:0007669"/>
    <property type="project" value="InterPro"/>
</dbReference>
<feature type="compositionally biased region" description="Acidic residues" evidence="8">
    <location>
        <begin position="20"/>
        <end position="30"/>
    </location>
</feature>
<dbReference type="InterPro" id="IPR036864">
    <property type="entry name" value="Zn2-C6_fun-type_DNA-bd_sf"/>
</dbReference>
<dbReference type="Pfam" id="PF04082">
    <property type="entry name" value="Fungal_trans"/>
    <property type="match status" value="1"/>
</dbReference>
<accession>A0A1E3NJQ0</accession>
<dbReference type="GeneID" id="30180878"/>
<dbReference type="Proteomes" id="UP000094455">
    <property type="component" value="Unassembled WGS sequence"/>
</dbReference>